<name>A0A5B0BI90_9ACTN</name>
<reference evidence="2 3" key="1">
    <citation type="submission" date="2019-05" db="EMBL/GenBank/DDBJ databases">
        <authorList>
            <person name="Hariharan J."/>
            <person name="Choudoir M.J."/>
            <person name="Diebold P."/>
            <person name="Panke-Buisse K."/>
            <person name="Buckley D.H."/>
        </authorList>
    </citation>
    <scope>NUCLEOTIDE SEQUENCE [LARGE SCALE GENOMIC DNA]</scope>
    <source>
        <strain evidence="2 3">SUN51</strain>
    </source>
</reference>
<evidence type="ECO:0000256" key="1">
    <source>
        <dbReference type="SAM" id="MobiDB-lite"/>
    </source>
</evidence>
<keyword evidence="3" id="KW-1185">Reference proteome</keyword>
<dbReference type="OrthoDB" id="1779644at2"/>
<dbReference type="Proteomes" id="UP000324965">
    <property type="component" value="Unassembled WGS sequence"/>
</dbReference>
<protein>
    <submittedName>
        <fullName evidence="2">DUF1269 domain-containing protein</fullName>
    </submittedName>
</protein>
<dbReference type="EMBL" id="VDFC01000023">
    <property type="protein sequence ID" value="KAA0940699.1"/>
    <property type="molecule type" value="Genomic_DNA"/>
</dbReference>
<organism evidence="2 3">
    <name type="scientific">Streptomyces apricus</name>
    <dbReference type="NCBI Taxonomy" id="1828112"/>
    <lineage>
        <taxon>Bacteria</taxon>
        <taxon>Bacillati</taxon>
        <taxon>Actinomycetota</taxon>
        <taxon>Actinomycetes</taxon>
        <taxon>Kitasatosporales</taxon>
        <taxon>Streptomycetaceae</taxon>
        <taxon>Streptomyces</taxon>
    </lineage>
</organism>
<accession>A0A5B0BI90</accession>
<proteinExistence type="predicted"/>
<feature type="region of interest" description="Disordered" evidence="1">
    <location>
        <begin position="165"/>
        <end position="185"/>
    </location>
</feature>
<comment type="caution">
    <text evidence="2">The sequence shown here is derived from an EMBL/GenBank/DDBJ whole genome shotgun (WGS) entry which is preliminary data.</text>
</comment>
<evidence type="ECO:0000313" key="2">
    <source>
        <dbReference type="EMBL" id="KAA0940699.1"/>
    </source>
</evidence>
<gene>
    <name evidence="2" type="ORF">FGF04_07340</name>
</gene>
<dbReference type="AlphaFoldDB" id="A0A5B0BI90"/>
<sequence length="185" mass="19836">MVRIGPVQLLTVEFGPDAKFEGRIVDELGALDRGGHVRVLDLLFVQKETDGGLVTLDYQAEGMGQTVAALLGIPRDVLQDAEADFPSLTEGNAFGLSLDDIRDMAQQLDPGTAAGFVLLEHVWARDLRAAVREAGGVPVAEGFLTEESLGLVVAEITEAVVRLEEEAAQNTPEGRASGRNTRRSR</sequence>
<evidence type="ECO:0000313" key="3">
    <source>
        <dbReference type="Proteomes" id="UP000324965"/>
    </source>
</evidence>